<keyword evidence="12" id="KW-1185">Reference proteome</keyword>
<reference evidence="11 12" key="1">
    <citation type="submission" date="2016-11" db="EMBL/GenBank/DDBJ databases">
        <title>Rahnella oryzae sp. nov., isolated from rice root.</title>
        <authorList>
            <person name="Zhang X.-X."/>
            <person name="Zhang J."/>
        </authorList>
    </citation>
    <scope>NUCLEOTIDE SEQUENCE [LARGE SCALE GENOMIC DNA]</scope>
    <source>
        <strain evidence="11 12">J11-6</strain>
    </source>
</reference>
<gene>
    <name evidence="11" type="ORF">BMI79_09775</name>
</gene>
<dbReference type="Pfam" id="PF04290">
    <property type="entry name" value="DctQ"/>
    <property type="match status" value="1"/>
</dbReference>
<feature type="transmembrane region" description="Helical" evidence="9">
    <location>
        <begin position="131"/>
        <end position="154"/>
    </location>
</feature>
<evidence type="ECO:0000256" key="4">
    <source>
        <dbReference type="ARBA" id="ARBA00022519"/>
    </source>
</evidence>
<dbReference type="RefSeq" id="WP_076941990.1">
    <property type="nucleotide sequence ID" value="NZ_MOXD01000004.1"/>
</dbReference>
<keyword evidence="4 9" id="KW-0997">Cell inner membrane</keyword>
<evidence type="ECO:0000313" key="12">
    <source>
        <dbReference type="Proteomes" id="UP000216021"/>
    </source>
</evidence>
<sequence length="168" mass="18728">MSQSYISVMDFLYRVSIWLSGLALLVMTAVIPVGIFARYVLNAGLSWPEPVAIICMVTFTFVGAAVSYRSCSHIAVSMMTDRLSEPLKKVCSVLTDLMMLAISLFILYYGYNLCLELWEQPVAEFPVLTAGVTYLPLPIGSFITLLFIIERIFFGPQNHRPVVMLGNS</sequence>
<dbReference type="AlphaFoldDB" id="A0A1S8CKR1"/>
<dbReference type="GO" id="GO:0022857">
    <property type="term" value="F:transmembrane transporter activity"/>
    <property type="evidence" value="ECO:0007669"/>
    <property type="project" value="UniProtKB-UniRule"/>
</dbReference>
<feature type="transmembrane region" description="Helical" evidence="9">
    <location>
        <begin position="90"/>
        <end position="111"/>
    </location>
</feature>
<proteinExistence type="inferred from homology"/>
<feature type="transmembrane region" description="Helical" evidence="9">
    <location>
        <begin position="12"/>
        <end position="39"/>
    </location>
</feature>
<dbReference type="InterPro" id="IPR007387">
    <property type="entry name" value="TRAP_DctQ"/>
</dbReference>
<evidence type="ECO:0000256" key="1">
    <source>
        <dbReference type="ARBA" id="ARBA00004429"/>
    </source>
</evidence>
<dbReference type="PANTHER" id="PTHR35011:SF11">
    <property type="entry name" value="TRAP TRANSPORTER SMALL PERMEASE PROTEIN"/>
    <property type="match status" value="1"/>
</dbReference>
<comment type="caution">
    <text evidence="11">The sequence shown here is derived from an EMBL/GenBank/DDBJ whole genome shotgun (WGS) entry which is preliminary data.</text>
</comment>
<evidence type="ECO:0000256" key="5">
    <source>
        <dbReference type="ARBA" id="ARBA00022692"/>
    </source>
</evidence>
<dbReference type="Proteomes" id="UP000216021">
    <property type="component" value="Unassembled WGS sequence"/>
</dbReference>
<evidence type="ECO:0000313" key="11">
    <source>
        <dbReference type="EMBL" id="OMQ23783.1"/>
    </source>
</evidence>
<evidence type="ECO:0000256" key="8">
    <source>
        <dbReference type="ARBA" id="ARBA00038436"/>
    </source>
</evidence>
<evidence type="ECO:0000259" key="10">
    <source>
        <dbReference type="Pfam" id="PF04290"/>
    </source>
</evidence>
<feature type="domain" description="Tripartite ATP-independent periplasmic transporters DctQ component" evidence="10">
    <location>
        <begin position="27"/>
        <end position="153"/>
    </location>
</feature>
<keyword evidence="3" id="KW-1003">Cell membrane</keyword>
<dbReference type="GO" id="GO:0005886">
    <property type="term" value="C:plasma membrane"/>
    <property type="evidence" value="ECO:0007669"/>
    <property type="project" value="UniProtKB-SubCell"/>
</dbReference>
<evidence type="ECO:0000256" key="7">
    <source>
        <dbReference type="ARBA" id="ARBA00023136"/>
    </source>
</evidence>
<protein>
    <recommendedName>
        <fullName evidence="9">TRAP transporter small permease protein</fullName>
    </recommendedName>
</protein>
<dbReference type="EMBL" id="MOXD01000004">
    <property type="protein sequence ID" value="OMQ23783.1"/>
    <property type="molecule type" value="Genomic_DNA"/>
</dbReference>
<dbReference type="InterPro" id="IPR055348">
    <property type="entry name" value="DctQ"/>
</dbReference>
<evidence type="ECO:0000256" key="2">
    <source>
        <dbReference type="ARBA" id="ARBA00022448"/>
    </source>
</evidence>
<feature type="transmembrane region" description="Helical" evidence="9">
    <location>
        <begin position="51"/>
        <end position="69"/>
    </location>
</feature>
<dbReference type="PANTHER" id="PTHR35011">
    <property type="entry name" value="2,3-DIKETO-L-GULONATE TRAP TRANSPORTER SMALL PERMEASE PROTEIN YIAM"/>
    <property type="match status" value="1"/>
</dbReference>
<comment type="subunit">
    <text evidence="9">The complex comprises the extracytoplasmic solute receptor protein and the two transmembrane proteins.</text>
</comment>
<evidence type="ECO:0000256" key="9">
    <source>
        <dbReference type="RuleBase" id="RU369079"/>
    </source>
</evidence>
<dbReference type="STRING" id="2034155.BMI79_09775"/>
<organism evidence="11 12">
    <name type="scientific">Serratia oryzae</name>
    <dbReference type="NCBI Taxonomy" id="2034155"/>
    <lineage>
        <taxon>Bacteria</taxon>
        <taxon>Pseudomonadati</taxon>
        <taxon>Pseudomonadota</taxon>
        <taxon>Gammaproteobacteria</taxon>
        <taxon>Enterobacterales</taxon>
        <taxon>Yersiniaceae</taxon>
        <taxon>Serratia</taxon>
    </lineage>
</organism>
<keyword evidence="2 9" id="KW-0813">Transport</keyword>
<keyword evidence="5 9" id="KW-0812">Transmembrane</keyword>
<keyword evidence="7 9" id="KW-0472">Membrane</keyword>
<evidence type="ECO:0000256" key="6">
    <source>
        <dbReference type="ARBA" id="ARBA00022989"/>
    </source>
</evidence>
<comment type="function">
    <text evidence="9">Part of the tripartite ATP-independent periplasmic (TRAP) transport system.</text>
</comment>
<name>A0A1S8CKR1_9GAMM</name>
<dbReference type="OrthoDB" id="4964541at2"/>
<comment type="subcellular location">
    <subcellularLocation>
        <location evidence="1 9">Cell inner membrane</location>
        <topology evidence="1 9">Multi-pass membrane protein</topology>
    </subcellularLocation>
</comment>
<evidence type="ECO:0000256" key="3">
    <source>
        <dbReference type="ARBA" id="ARBA00022475"/>
    </source>
</evidence>
<comment type="similarity">
    <text evidence="8 9">Belongs to the TRAP transporter small permease family.</text>
</comment>
<accession>A0A1S8CKR1</accession>
<keyword evidence="6 9" id="KW-1133">Transmembrane helix</keyword>
<dbReference type="GO" id="GO:0015740">
    <property type="term" value="P:C4-dicarboxylate transport"/>
    <property type="evidence" value="ECO:0007669"/>
    <property type="project" value="TreeGrafter"/>
</dbReference>